<keyword evidence="2" id="KW-1133">Transmembrane helix</keyword>
<keyword evidence="5" id="KW-1185">Reference proteome</keyword>
<feature type="transmembrane region" description="Helical" evidence="2">
    <location>
        <begin position="131"/>
        <end position="152"/>
    </location>
</feature>
<organism evidence="4 5">
    <name type="scientific">Scomber scombrus</name>
    <name type="common">Atlantic mackerel</name>
    <name type="synonym">Scomber vernalis</name>
    <dbReference type="NCBI Taxonomy" id="13677"/>
    <lineage>
        <taxon>Eukaryota</taxon>
        <taxon>Metazoa</taxon>
        <taxon>Chordata</taxon>
        <taxon>Craniata</taxon>
        <taxon>Vertebrata</taxon>
        <taxon>Euteleostomi</taxon>
        <taxon>Actinopterygii</taxon>
        <taxon>Neopterygii</taxon>
        <taxon>Teleostei</taxon>
        <taxon>Neoteleostei</taxon>
        <taxon>Acanthomorphata</taxon>
        <taxon>Pelagiaria</taxon>
        <taxon>Scombriformes</taxon>
        <taxon>Scombridae</taxon>
        <taxon>Scomber</taxon>
    </lineage>
</organism>
<feature type="signal peptide" evidence="3">
    <location>
        <begin position="1"/>
        <end position="23"/>
    </location>
</feature>
<evidence type="ECO:0000313" key="5">
    <source>
        <dbReference type="Proteomes" id="UP001314229"/>
    </source>
</evidence>
<evidence type="ECO:0000256" key="1">
    <source>
        <dbReference type="SAM" id="MobiDB-lite"/>
    </source>
</evidence>
<proteinExistence type="predicted"/>
<protein>
    <submittedName>
        <fullName evidence="4">Uncharacterized protein</fullName>
    </submittedName>
</protein>
<keyword evidence="3" id="KW-0732">Signal</keyword>
<comment type="caution">
    <text evidence="4">The sequence shown here is derived from an EMBL/GenBank/DDBJ whole genome shotgun (WGS) entry which is preliminary data.</text>
</comment>
<evidence type="ECO:0000313" key="4">
    <source>
        <dbReference type="EMBL" id="CAK6958454.1"/>
    </source>
</evidence>
<keyword evidence="2" id="KW-0472">Membrane</keyword>
<gene>
    <name evidence="4" type="ORF">FSCOSCO3_A029996</name>
</gene>
<feature type="region of interest" description="Disordered" evidence="1">
    <location>
        <begin position="156"/>
        <end position="175"/>
    </location>
</feature>
<feature type="transmembrane region" description="Helical" evidence="2">
    <location>
        <begin position="104"/>
        <end position="125"/>
    </location>
</feature>
<reference evidence="4 5" key="1">
    <citation type="submission" date="2024-01" db="EMBL/GenBank/DDBJ databases">
        <authorList>
            <person name="Alioto T."/>
            <person name="Alioto T."/>
            <person name="Gomez Garrido J."/>
        </authorList>
    </citation>
    <scope>NUCLEOTIDE SEQUENCE [LARGE SCALE GENOMIC DNA]</scope>
</reference>
<dbReference type="AlphaFoldDB" id="A0AAV1NI83"/>
<keyword evidence="2" id="KW-0812">Transmembrane</keyword>
<feature type="transmembrane region" description="Helical" evidence="2">
    <location>
        <begin position="39"/>
        <end position="60"/>
    </location>
</feature>
<evidence type="ECO:0000256" key="2">
    <source>
        <dbReference type="SAM" id="Phobius"/>
    </source>
</evidence>
<evidence type="ECO:0000256" key="3">
    <source>
        <dbReference type="SAM" id="SignalP"/>
    </source>
</evidence>
<dbReference type="Proteomes" id="UP001314229">
    <property type="component" value="Unassembled WGS sequence"/>
</dbReference>
<feature type="region of interest" description="Disordered" evidence="1">
    <location>
        <begin position="62"/>
        <end position="83"/>
    </location>
</feature>
<name>A0AAV1NI83_SCOSC</name>
<feature type="compositionally biased region" description="Low complexity" evidence="1">
    <location>
        <begin position="66"/>
        <end position="77"/>
    </location>
</feature>
<accession>A0AAV1NI83</accession>
<feature type="chain" id="PRO_5043897945" evidence="3">
    <location>
        <begin position="24"/>
        <end position="202"/>
    </location>
</feature>
<dbReference type="EMBL" id="CAWUFR010000034">
    <property type="protein sequence ID" value="CAK6958454.1"/>
    <property type="molecule type" value="Genomic_DNA"/>
</dbReference>
<sequence>MQAFGVKIVALVVVMMLVSTSLALPKPELENPSSEEMQAFGVKIVALVVVMMLISTSLGAPDRGIENPSSEENPDSSLNTSPSELNLSQLSELIQLLRDLFQQFFTMQAFGVKIVALVVVMMLISTSLMQAFGVKIATLVVVMMLVSTSLGAPNHGIGKSSSEENHGSSLNTNPSDLKTSELLDLIQLLKDLFQQFRLVSGP</sequence>